<accession>A0AAN9AGP1</accession>
<protein>
    <recommendedName>
        <fullName evidence="4">Protein unzipped</fullName>
    </recommendedName>
</protein>
<name>A0AAN9AGP1_HALRR</name>
<proteinExistence type="predicted"/>
<evidence type="ECO:0000256" key="1">
    <source>
        <dbReference type="SAM" id="MobiDB-lite"/>
    </source>
</evidence>
<organism evidence="2 3">
    <name type="scientific">Halocaridina rubra</name>
    <name type="common">Hawaiian red shrimp</name>
    <dbReference type="NCBI Taxonomy" id="373956"/>
    <lineage>
        <taxon>Eukaryota</taxon>
        <taxon>Metazoa</taxon>
        <taxon>Ecdysozoa</taxon>
        <taxon>Arthropoda</taxon>
        <taxon>Crustacea</taxon>
        <taxon>Multicrustacea</taxon>
        <taxon>Malacostraca</taxon>
        <taxon>Eumalacostraca</taxon>
        <taxon>Eucarida</taxon>
        <taxon>Decapoda</taxon>
        <taxon>Pleocyemata</taxon>
        <taxon>Caridea</taxon>
        <taxon>Atyoidea</taxon>
        <taxon>Atyidae</taxon>
        <taxon>Halocaridina</taxon>
    </lineage>
</organism>
<feature type="region of interest" description="Disordered" evidence="1">
    <location>
        <begin position="334"/>
        <end position="376"/>
    </location>
</feature>
<sequence length="407" mass="45164">MARIQKPQGQSLTSSTLQWVDLQSGQAVPENSLRISTDGPYWCRAKQRGTWAAGAVENGKCLIPFLGKVHTLSEYDVLLSINGSARIIEEEWDRLQAFPDHGISTPDMLLAITTTENGLVLPGYVSANERRAYFLKEDKFHRQDSAKILTESEPQYYKVDHVVRSEDKSQTVKREEVVANTTLSNPSDSIQPISDMLDYAAREIIYWGRIRGTITGLQCTVTEPSGLQRDITWGIENELDHYEQQLVEYQVPGEASVDVKLIAVMEKYEAPYSAMLTSVYSDGVQRQHPISGLHIHTRLAELRADFSQPFFTVNKTEIQGEYIPSQILIHSTTTTTTTTTTLSPDTASNSDGDKPQSDSLATSQSGSQTRPVAEQMSGAGTNVASIMLLFCFTVLLVSQPVFNFETA</sequence>
<keyword evidence="3" id="KW-1185">Reference proteome</keyword>
<evidence type="ECO:0000313" key="2">
    <source>
        <dbReference type="EMBL" id="KAK7086591.1"/>
    </source>
</evidence>
<reference evidence="2 3" key="1">
    <citation type="submission" date="2023-11" db="EMBL/GenBank/DDBJ databases">
        <title>Halocaridina rubra genome assembly.</title>
        <authorList>
            <person name="Smith C."/>
        </authorList>
    </citation>
    <scope>NUCLEOTIDE SEQUENCE [LARGE SCALE GENOMIC DNA]</scope>
    <source>
        <strain evidence="2">EP-1</strain>
        <tissue evidence="2">Whole</tissue>
    </source>
</reference>
<comment type="caution">
    <text evidence="2">The sequence shown here is derived from an EMBL/GenBank/DDBJ whole genome shotgun (WGS) entry which is preliminary data.</text>
</comment>
<gene>
    <name evidence="2" type="ORF">SK128_027751</name>
</gene>
<evidence type="ECO:0008006" key="4">
    <source>
        <dbReference type="Google" id="ProtNLM"/>
    </source>
</evidence>
<evidence type="ECO:0000313" key="3">
    <source>
        <dbReference type="Proteomes" id="UP001381693"/>
    </source>
</evidence>
<dbReference type="EMBL" id="JAXCGZ010000142">
    <property type="protein sequence ID" value="KAK7086591.1"/>
    <property type="molecule type" value="Genomic_DNA"/>
</dbReference>
<feature type="compositionally biased region" description="Polar residues" evidence="1">
    <location>
        <begin position="357"/>
        <end position="370"/>
    </location>
</feature>
<dbReference type="AlphaFoldDB" id="A0AAN9AGP1"/>
<dbReference type="Proteomes" id="UP001381693">
    <property type="component" value="Unassembled WGS sequence"/>
</dbReference>